<name>A0ABW5MVQ6_9FLAO</name>
<evidence type="ECO:0000313" key="1">
    <source>
        <dbReference type="EMBL" id="MFD2587420.1"/>
    </source>
</evidence>
<evidence type="ECO:0000313" key="2">
    <source>
        <dbReference type="Proteomes" id="UP001597526"/>
    </source>
</evidence>
<gene>
    <name evidence="1" type="ORF">ACFSQJ_10795</name>
</gene>
<keyword evidence="2" id="KW-1185">Reference proteome</keyword>
<reference evidence="2" key="1">
    <citation type="journal article" date="2019" name="Int. J. Syst. Evol. Microbiol.">
        <title>The Global Catalogue of Microorganisms (GCM) 10K type strain sequencing project: providing services to taxonomists for standard genome sequencing and annotation.</title>
        <authorList>
            <consortium name="The Broad Institute Genomics Platform"/>
            <consortium name="The Broad Institute Genome Sequencing Center for Infectious Disease"/>
            <person name="Wu L."/>
            <person name="Ma J."/>
        </authorList>
    </citation>
    <scope>NUCLEOTIDE SEQUENCE [LARGE SCALE GENOMIC DNA]</scope>
    <source>
        <strain evidence="2">KCTC 52368</strain>
    </source>
</reference>
<dbReference type="Proteomes" id="UP001597526">
    <property type="component" value="Unassembled WGS sequence"/>
</dbReference>
<organism evidence="1 2">
    <name type="scientific">Croceitalea marina</name>
    <dbReference type="NCBI Taxonomy" id="1775166"/>
    <lineage>
        <taxon>Bacteria</taxon>
        <taxon>Pseudomonadati</taxon>
        <taxon>Bacteroidota</taxon>
        <taxon>Flavobacteriia</taxon>
        <taxon>Flavobacteriales</taxon>
        <taxon>Flavobacteriaceae</taxon>
        <taxon>Croceitalea</taxon>
    </lineage>
</organism>
<comment type="caution">
    <text evidence="1">The sequence shown here is derived from an EMBL/GenBank/DDBJ whole genome shotgun (WGS) entry which is preliminary data.</text>
</comment>
<sequence>MGLKSNFKEDLKKEKLLSVFLDSCYNSKLRNYSFERVTNLSEQFKGVDVLFKHHKKEITYYIDEKAQLDYINDDLPTFAFEISYLKNGKAKEGWLFDENKKTDFYSLITAIYFDEPDSYTSCKITLVNRKKLISFLQTKGVNQISILQQLNSVRSRHGKHSMKELDERKEGYLFVSKENKSEQPINLILRLEFLIQHKLARRLV</sequence>
<dbReference type="RefSeq" id="WP_377766958.1">
    <property type="nucleotide sequence ID" value="NZ_JBHULB010000014.1"/>
</dbReference>
<proteinExistence type="predicted"/>
<dbReference type="EMBL" id="JBHULB010000014">
    <property type="protein sequence ID" value="MFD2587420.1"/>
    <property type="molecule type" value="Genomic_DNA"/>
</dbReference>
<accession>A0ABW5MVQ6</accession>
<protein>
    <submittedName>
        <fullName evidence="1">Uncharacterized protein</fullName>
    </submittedName>
</protein>